<protein>
    <submittedName>
        <fullName evidence="2">Nuclease-like protein</fullName>
    </submittedName>
</protein>
<feature type="domain" description="NERD" evidence="1">
    <location>
        <begin position="41"/>
        <end position="157"/>
    </location>
</feature>
<dbReference type="OrthoDB" id="569879at2"/>
<organism evidence="2 3">
    <name type="scientific">Pseudogracilibacillus auburnensis</name>
    <dbReference type="NCBI Taxonomy" id="1494959"/>
    <lineage>
        <taxon>Bacteria</taxon>
        <taxon>Bacillati</taxon>
        <taxon>Bacillota</taxon>
        <taxon>Bacilli</taxon>
        <taxon>Bacillales</taxon>
        <taxon>Bacillaceae</taxon>
        <taxon>Pseudogracilibacillus</taxon>
    </lineage>
</organism>
<proteinExistence type="predicted"/>
<dbReference type="Proteomes" id="UP000247978">
    <property type="component" value="Unassembled WGS sequence"/>
</dbReference>
<dbReference type="EMBL" id="QJJQ01000022">
    <property type="protein sequence ID" value="PXW81465.1"/>
    <property type="molecule type" value="Genomic_DNA"/>
</dbReference>
<evidence type="ECO:0000313" key="3">
    <source>
        <dbReference type="Proteomes" id="UP000247978"/>
    </source>
</evidence>
<keyword evidence="3" id="KW-1185">Reference proteome</keyword>
<dbReference type="AlphaFoldDB" id="A0A2V3VN66"/>
<evidence type="ECO:0000313" key="2">
    <source>
        <dbReference type="EMBL" id="PXW81465.1"/>
    </source>
</evidence>
<evidence type="ECO:0000259" key="1">
    <source>
        <dbReference type="PROSITE" id="PS50965"/>
    </source>
</evidence>
<dbReference type="InterPro" id="IPR011528">
    <property type="entry name" value="NERD"/>
</dbReference>
<name>A0A2V3VN66_9BACI</name>
<dbReference type="Pfam" id="PF08378">
    <property type="entry name" value="NERD"/>
    <property type="match status" value="1"/>
</dbReference>
<comment type="caution">
    <text evidence="2">The sequence shown here is derived from an EMBL/GenBank/DDBJ whole genome shotgun (WGS) entry which is preliminary data.</text>
</comment>
<reference evidence="2 3" key="1">
    <citation type="submission" date="2018-05" db="EMBL/GenBank/DDBJ databases">
        <title>Genomic Encyclopedia of Type Strains, Phase IV (KMG-IV): sequencing the most valuable type-strain genomes for metagenomic binning, comparative biology and taxonomic classification.</title>
        <authorList>
            <person name="Goeker M."/>
        </authorList>
    </citation>
    <scope>NUCLEOTIDE SEQUENCE [LARGE SCALE GENOMIC DNA]</scope>
    <source>
        <strain evidence="2 3">DSM 28556</strain>
    </source>
</reference>
<gene>
    <name evidence="2" type="ORF">DFR56_12276</name>
</gene>
<accession>A0A2V3VN66</accession>
<dbReference type="PROSITE" id="PS50965">
    <property type="entry name" value="NERD"/>
    <property type="match status" value="1"/>
</dbReference>
<sequence length="320" mass="37222">MIIKQRELSKVLEKLRSLNQRLSDNHPEKIRVHSDLQKKLAEERGEKAIDFFLQFLDQELFHFLHTIRIPDGQGFFQIDTLILSPFFILIIEVKNWRGTILFGGNGQVTRIREDGREEGFPNPVPQANLQRYRLQKWLLQSGFNNIPIHTMVVISFPSTIIKSTNQQAIPKEVIHNNQLMFKINTLAHKRKQVISIDVLHQIADEMMAAHTPEDKNILETYGVQQAELIKGVICDNCSFSSMIWQLSKMHCPKCEFISEDSYLTAINDYSLLINREAKNSELRDFLQIDSPHIVKRLMHREGFAFIGNTNGRKYLLNERN</sequence>
<dbReference type="RefSeq" id="WP_110397408.1">
    <property type="nucleotide sequence ID" value="NZ_JBHUHB010000001.1"/>
</dbReference>